<dbReference type="InterPro" id="IPR004089">
    <property type="entry name" value="MCPsignal_dom"/>
</dbReference>
<accession>A0ABR8Z5A4</accession>
<feature type="domain" description="HAMP" evidence="8">
    <location>
        <begin position="228"/>
        <end position="280"/>
    </location>
</feature>
<feature type="domain" description="Methyl-accepting transducer" evidence="7">
    <location>
        <begin position="285"/>
        <end position="528"/>
    </location>
</feature>
<protein>
    <submittedName>
        <fullName evidence="9">Methyl-accepting chemotaxis protein</fullName>
    </submittedName>
</protein>
<evidence type="ECO:0000256" key="2">
    <source>
        <dbReference type="ARBA" id="ARBA00022989"/>
    </source>
</evidence>
<evidence type="ECO:0000256" key="4">
    <source>
        <dbReference type="ARBA" id="ARBA00029447"/>
    </source>
</evidence>
<evidence type="ECO:0000313" key="10">
    <source>
        <dbReference type="Proteomes" id="UP000661894"/>
    </source>
</evidence>
<comment type="caution">
    <text evidence="9">The sequence shown here is derived from an EMBL/GenBank/DDBJ whole genome shotgun (WGS) entry which is preliminary data.</text>
</comment>
<evidence type="ECO:0000256" key="3">
    <source>
        <dbReference type="ARBA" id="ARBA00023224"/>
    </source>
</evidence>
<evidence type="ECO:0000256" key="5">
    <source>
        <dbReference type="PROSITE-ProRule" id="PRU00284"/>
    </source>
</evidence>
<feature type="transmembrane region" description="Helical" evidence="6">
    <location>
        <begin position="205"/>
        <end position="226"/>
    </location>
</feature>
<keyword evidence="6" id="KW-0472">Membrane</keyword>
<evidence type="ECO:0000259" key="7">
    <source>
        <dbReference type="PROSITE" id="PS50111"/>
    </source>
</evidence>
<gene>
    <name evidence="9" type="ORF">H9624_14340</name>
</gene>
<dbReference type="Pfam" id="PF00015">
    <property type="entry name" value="MCPsignal"/>
    <property type="match status" value="1"/>
</dbReference>
<dbReference type="Proteomes" id="UP000661894">
    <property type="component" value="Unassembled WGS sequence"/>
</dbReference>
<dbReference type="EMBL" id="JACSPO010000012">
    <property type="protein sequence ID" value="MBD8063499.1"/>
    <property type="molecule type" value="Genomic_DNA"/>
</dbReference>
<evidence type="ECO:0000313" key="9">
    <source>
        <dbReference type="EMBL" id="MBD8063499.1"/>
    </source>
</evidence>
<dbReference type="SUPFAM" id="SSF58104">
    <property type="entry name" value="Methyl-accepting chemotaxis protein (MCP) signaling domain"/>
    <property type="match status" value="1"/>
</dbReference>
<dbReference type="SMART" id="SM00304">
    <property type="entry name" value="HAMP"/>
    <property type="match status" value="1"/>
</dbReference>
<comment type="similarity">
    <text evidence="4">Belongs to the methyl-accepting chemotaxis (MCP) protein family.</text>
</comment>
<dbReference type="RefSeq" id="WP_251840602.1">
    <property type="nucleotide sequence ID" value="NZ_JACSPO010000012.1"/>
</dbReference>
<dbReference type="PROSITE" id="PS50885">
    <property type="entry name" value="HAMP"/>
    <property type="match status" value="1"/>
</dbReference>
<dbReference type="SMART" id="SM00283">
    <property type="entry name" value="MA"/>
    <property type="match status" value="1"/>
</dbReference>
<organism evidence="9 10">
    <name type="scientific">Oceanitalea stevensii</name>
    <dbReference type="NCBI Taxonomy" id="2763072"/>
    <lineage>
        <taxon>Bacteria</taxon>
        <taxon>Bacillati</taxon>
        <taxon>Actinomycetota</taxon>
        <taxon>Actinomycetes</taxon>
        <taxon>Micrococcales</taxon>
        <taxon>Bogoriellaceae</taxon>
        <taxon>Georgenia</taxon>
    </lineage>
</organism>
<reference evidence="9 10" key="1">
    <citation type="submission" date="2020-08" db="EMBL/GenBank/DDBJ databases">
        <title>A Genomic Blueprint of the Chicken Gut Microbiome.</title>
        <authorList>
            <person name="Gilroy R."/>
            <person name="Ravi A."/>
            <person name="Getino M."/>
            <person name="Pursley I."/>
            <person name="Horton D.L."/>
            <person name="Alikhan N.-F."/>
            <person name="Baker D."/>
            <person name="Gharbi K."/>
            <person name="Hall N."/>
            <person name="Watson M."/>
            <person name="Adriaenssens E.M."/>
            <person name="Foster-Nyarko E."/>
            <person name="Jarju S."/>
            <person name="Secka A."/>
            <person name="Antonio M."/>
            <person name="Oren A."/>
            <person name="Chaudhuri R."/>
            <person name="La Ragione R.M."/>
            <person name="Hildebrand F."/>
            <person name="Pallen M.J."/>
        </authorList>
    </citation>
    <scope>NUCLEOTIDE SEQUENCE [LARGE SCALE GENOMIC DNA]</scope>
    <source>
        <strain evidence="9 10">Sa1BUA1</strain>
    </source>
</reference>
<name>A0ABR8Z5A4_9MICO</name>
<dbReference type="CDD" id="cd06225">
    <property type="entry name" value="HAMP"/>
    <property type="match status" value="1"/>
</dbReference>
<dbReference type="Gene3D" id="1.10.287.950">
    <property type="entry name" value="Methyl-accepting chemotaxis protein"/>
    <property type="match status" value="1"/>
</dbReference>
<evidence type="ECO:0000256" key="1">
    <source>
        <dbReference type="ARBA" id="ARBA00022692"/>
    </source>
</evidence>
<keyword evidence="1 6" id="KW-0812">Transmembrane</keyword>
<sequence>MSRRTSTETPDAPRRRAAWFWDRPVGFKIATAIVILGGLFGVVGGAGALALVRAGDHLAEVRLLTEDLQGSMAELRAAQAQSHLLVRRAAAATDESRREQLLTSQAWNDRTVDGLIDAVSQYPESETQQWADFTTRWEGWLTYRDATLMPLVEAGDVVGLESALNASPAGDPDNAGRALVLADGQIQNRVDVIATDASAQINQTLLVLSIGFVVAAVISVTIAVAVTRRIRRGLHAVRGSLEAMAAGDMTVDAHVADRDELGQMAHSSSLARQALREALTGVVESAQTVAAAAEELSASNTQVAAGSEQASSQASAVSDAAQQISHSVQTVASGAEQMSASIQEIAKSAGEAAGVAARAVTTADATATTVNSLGESSREISEVVKVITSIAEQTNLLALNATIEAARAGEAGKGFAVVAGEVKELAQESARAAEDITTRIGDNQTQTVAAVAAIEEIAKTVRSINDYQLTIASAVEEQTATTQEMTRGVHEAAAGSGEIAANISGVATVTATSSTVLAQMQSATDELARMADDLRGRVSAFVV</sequence>
<dbReference type="InterPro" id="IPR003660">
    <property type="entry name" value="HAMP_dom"/>
</dbReference>
<evidence type="ECO:0000259" key="8">
    <source>
        <dbReference type="PROSITE" id="PS50885"/>
    </source>
</evidence>
<dbReference type="Pfam" id="PF00672">
    <property type="entry name" value="HAMP"/>
    <property type="match status" value="1"/>
</dbReference>
<dbReference type="PANTHER" id="PTHR32089:SF112">
    <property type="entry name" value="LYSOZYME-LIKE PROTEIN-RELATED"/>
    <property type="match status" value="1"/>
</dbReference>
<keyword evidence="2 6" id="KW-1133">Transmembrane helix</keyword>
<keyword evidence="10" id="KW-1185">Reference proteome</keyword>
<dbReference type="PANTHER" id="PTHR32089">
    <property type="entry name" value="METHYL-ACCEPTING CHEMOTAXIS PROTEIN MCPB"/>
    <property type="match status" value="1"/>
</dbReference>
<dbReference type="InterPro" id="IPR004090">
    <property type="entry name" value="Chemotax_Me-accpt_rcpt"/>
</dbReference>
<dbReference type="PRINTS" id="PR00260">
    <property type="entry name" value="CHEMTRNSDUCR"/>
</dbReference>
<evidence type="ECO:0000256" key="6">
    <source>
        <dbReference type="SAM" id="Phobius"/>
    </source>
</evidence>
<keyword evidence="3 5" id="KW-0807">Transducer</keyword>
<dbReference type="PROSITE" id="PS50111">
    <property type="entry name" value="CHEMOTAXIS_TRANSDUC_2"/>
    <property type="match status" value="1"/>
</dbReference>
<proteinExistence type="inferred from homology"/>
<feature type="transmembrane region" description="Helical" evidence="6">
    <location>
        <begin position="29"/>
        <end position="52"/>
    </location>
</feature>